<reference evidence="1" key="2">
    <citation type="journal article" date="2015" name="Fish Shellfish Immunol.">
        <title>Early steps in the European eel (Anguilla anguilla)-Vibrio vulnificus interaction in the gills: Role of the RtxA13 toxin.</title>
        <authorList>
            <person name="Callol A."/>
            <person name="Pajuelo D."/>
            <person name="Ebbesson L."/>
            <person name="Teles M."/>
            <person name="MacKenzie S."/>
            <person name="Amaro C."/>
        </authorList>
    </citation>
    <scope>NUCLEOTIDE SEQUENCE</scope>
</reference>
<protein>
    <submittedName>
        <fullName evidence="1">Uncharacterized protein</fullName>
    </submittedName>
</protein>
<proteinExistence type="predicted"/>
<accession>A0A0E9S8K4</accession>
<reference evidence="1" key="1">
    <citation type="submission" date="2014-11" db="EMBL/GenBank/DDBJ databases">
        <authorList>
            <person name="Amaro Gonzalez C."/>
        </authorList>
    </citation>
    <scope>NUCLEOTIDE SEQUENCE</scope>
</reference>
<dbReference type="EMBL" id="GBXM01071567">
    <property type="protein sequence ID" value="JAH37010.1"/>
    <property type="molecule type" value="Transcribed_RNA"/>
</dbReference>
<dbReference type="AlphaFoldDB" id="A0A0E9S8K4"/>
<evidence type="ECO:0000313" key="1">
    <source>
        <dbReference type="EMBL" id="JAH37010.1"/>
    </source>
</evidence>
<sequence length="17" mass="2109">MVGKRYTSLRQSNMFYQ</sequence>
<name>A0A0E9S8K4_ANGAN</name>
<organism evidence="1">
    <name type="scientific">Anguilla anguilla</name>
    <name type="common">European freshwater eel</name>
    <name type="synonym">Muraena anguilla</name>
    <dbReference type="NCBI Taxonomy" id="7936"/>
    <lineage>
        <taxon>Eukaryota</taxon>
        <taxon>Metazoa</taxon>
        <taxon>Chordata</taxon>
        <taxon>Craniata</taxon>
        <taxon>Vertebrata</taxon>
        <taxon>Euteleostomi</taxon>
        <taxon>Actinopterygii</taxon>
        <taxon>Neopterygii</taxon>
        <taxon>Teleostei</taxon>
        <taxon>Anguilliformes</taxon>
        <taxon>Anguillidae</taxon>
        <taxon>Anguilla</taxon>
    </lineage>
</organism>